<evidence type="ECO:0000313" key="3">
    <source>
        <dbReference type="Proteomes" id="UP001165065"/>
    </source>
</evidence>
<accession>A0A9W7LD35</accession>
<reference evidence="3" key="1">
    <citation type="journal article" date="2023" name="Commun. Biol.">
        <title>Genome analysis of Parmales, the sister group of diatoms, reveals the evolutionary specialization of diatoms from phago-mixotrophs to photoautotrophs.</title>
        <authorList>
            <person name="Ban H."/>
            <person name="Sato S."/>
            <person name="Yoshikawa S."/>
            <person name="Yamada K."/>
            <person name="Nakamura Y."/>
            <person name="Ichinomiya M."/>
            <person name="Sato N."/>
            <person name="Blanc-Mathieu R."/>
            <person name="Endo H."/>
            <person name="Kuwata A."/>
            <person name="Ogata H."/>
        </authorList>
    </citation>
    <scope>NUCLEOTIDE SEQUENCE [LARGE SCALE GENOMIC DNA]</scope>
</reference>
<feature type="transmembrane region" description="Helical" evidence="1">
    <location>
        <begin position="90"/>
        <end position="110"/>
    </location>
</feature>
<protein>
    <submittedName>
        <fullName evidence="2">Uncharacterized protein</fullName>
    </submittedName>
</protein>
<dbReference type="Proteomes" id="UP001165065">
    <property type="component" value="Unassembled WGS sequence"/>
</dbReference>
<dbReference type="AlphaFoldDB" id="A0A9W7LD35"/>
<evidence type="ECO:0000256" key="1">
    <source>
        <dbReference type="SAM" id="Phobius"/>
    </source>
</evidence>
<gene>
    <name evidence="2" type="ORF">TrCOL_g4016</name>
</gene>
<evidence type="ECO:0000313" key="2">
    <source>
        <dbReference type="EMBL" id="GMI45252.1"/>
    </source>
</evidence>
<keyword evidence="1" id="KW-1133">Transmembrane helix</keyword>
<comment type="caution">
    <text evidence="2">The sequence shown here is derived from an EMBL/GenBank/DDBJ whole genome shotgun (WGS) entry which is preliminary data.</text>
</comment>
<keyword evidence="1" id="KW-0812">Transmembrane</keyword>
<name>A0A9W7LD35_9STRA</name>
<proteinExistence type="predicted"/>
<dbReference type="EMBL" id="BRYA01000240">
    <property type="protein sequence ID" value="GMI45252.1"/>
    <property type="molecule type" value="Genomic_DNA"/>
</dbReference>
<sequence>MRASKKSKNITYFDAKYYNKDSILALAGDRGFGNAHEQAMFFIPLYWLHAFLVDDRSKLLPLACLYGGTRMIYPFAVLMNKERGMKKFKLVFIATVPGYGVLTYLTWGLYKYATAV</sequence>
<dbReference type="OrthoDB" id="59983at2759"/>
<organism evidence="2 3">
    <name type="scientific">Triparma columacea</name>
    <dbReference type="NCBI Taxonomy" id="722753"/>
    <lineage>
        <taxon>Eukaryota</taxon>
        <taxon>Sar</taxon>
        <taxon>Stramenopiles</taxon>
        <taxon>Ochrophyta</taxon>
        <taxon>Bolidophyceae</taxon>
        <taxon>Parmales</taxon>
        <taxon>Triparmaceae</taxon>
        <taxon>Triparma</taxon>
    </lineage>
</organism>
<keyword evidence="1" id="KW-0472">Membrane</keyword>
<keyword evidence="3" id="KW-1185">Reference proteome</keyword>